<protein>
    <submittedName>
        <fullName evidence="1">Uncharacterized protein</fullName>
    </submittedName>
</protein>
<accession>A0ABD1WUG5</accession>
<sequence>MRAKNKDLRARIAFSEDARAHAMYDVMKVRTIQKVCVNAQKTAESQIKSCQNMIYTKDKELTEALNQLAKAQGLLAKLGVPGYAEPQETTGTYESCTFLILLSLGFGIVKLLML</sequence>
<keyword evidence="2" id="KW-1185">Reference proteome</keyword>
<dbReference type="EMBL" id="JBFOLJ010000002">
    <property type="protein sequence ID" value="KAL2553348.1"/>
    <property type="molecule type" value="Genomic_DNA"/>
</dbReference>
<dbReference type="AlphaFoldDB" id="A0ABD1WUG5"/>
<dbReference type="Proteomes" id="UP001604277">
    <property type="component" value="Unassembled WGS sequence"/>
</dbReference>
<evidence type="ECO:0000313" key="2">
    <source>
        <dbReference type="Proteomes" id="UP001604277"/>
    </source>
</evidence>
<reference evidence="2" key="1">
    <citation type="submission" date="2024-07" db="EMBL/GenBank/DDBJ databases">
        <title>Two chromosome-level genome assemblies of Korean endemic species Abeliophyllum distichum and Forsythia ovata (Oleaceae).</title>
        <authorList>
            <person name="Jang H."/>
        </authorList>
    </citation>
    <scope>NUCLEOTIDE SEQUENCE [LARGE SCALE GENOMIC DNA]</scope>
</reference>
<name>A0ABD1WUG5_9LAMI</name>
<proteinExistence type="predicted"/>
<gene>
    <name evidence="1" type="ORF">Fot_06967</name>
</gene>
<organism evidence="1 2">
    <name type="scientific">Forsythia ovata</name>
    <dbReference type="NCBI Taxonomy" id="205694"/>
    <lineage>
        <taxon>Eukaryota</taxon>
        <taxon>Viridiplantae</taxon>
        <taxon>Streptophyta</taxon>
        <taxon>Embryophyta</taxon>
        <taxon>Tracheophyta</taxon>
        <taxon>Spermatophyta</taxon>
        <taxon>Magnoliopsida</taxon>
        <taxon>eudicotyledons</taxon>
        <taxon>Gunneridae</taxon>
        <taxon>Pentapetalae</taxon>
        <taxon>asterids</taxon>
        <taxon>lamiids</taxon>
        <taxon>Lamiales</taxon>
        <taxon>Oleaceae</taxon>
        <taxon>Forsythieae</taxon>
        <taxon>Forsythia</taxon>
    </lineage>
</organism>
<evidence type="ECO:0000313" key="1">
    <source>
        <dbReference type="EMBL" id="KAL2553348.1"/>
    </source>
</evidence>
<comment type="caution">
    <text evidence="1">The sequence shown here is derived from an EMBL/GenBank/DDBJ whole genome shotgun (WGS) entry which is preliminary data.</text>
</comment>